<comment type="caution">
    <text evidence="1">The sequence shown here is derived from an EMBL/GenBank/DDBJ whole genome shotgun (WGS) entry which is preliminary data.</text>
</comment>
<sequence>MEKIFGRNLFGFLKKDRKAKKGTPFTTRKTRSLNRCNLVRNSTRQTWSLQKYILPLSTSVRSLAQSRSGNFLQHKSRIHITCATGTDLAIEEAGSPVADEDSGTASEFPTDAVGTGEESLVKSDASVKRAQSTRSRPTRKSEMPPVKPEELVPGATFTGKVMSIQPFGAFVDFGAFTDGLVHVSQLSDDFVKNVEDVVSIGQEVKVRLVEINMETKRISLSMREMADTSRMQQRGGSPASSDKGRTPRQRTPRFDEEREFDEELDDEKKPFSNFETGQDLMGTVKNLTRSGAFISLPDGKEGFLPSAELMDDGFGDFKRDMGSSLEVGQEVSVRVLRVTRGQVTLTMKAGVGEGEEEDVGDWDSIEIHGDDYKPTNAFGLAFRKNKDMAAFLDEREKKAKPIENSGIPPTMDVMAEGNRSLIVTELNKVQHQQTSSSEADKIEGKFDQTGTKVGEMQDQIESSSKELISTLTEGNETSLKEVDVEASTVCASNEMVNDVEDPEIIVSDSSDGINGAVQSIEEVTEVRSHILAPEETVSASAQLTEGALAVDQSEVTQSTMSPENMISDSLQIVDSVAKSIEEKVVVSSEVLSPEGDGSAIEEVSITDGLENLRKANLSGQITDSIISDSTIAEEVTKIQPDDAIAKDDVQIAAPSAEIEPITATVVEELGINPDNNGSITSSNDQIDVPTLQQSTKEESQVSKEAEKEIGNFKRQDVLKDETPAADSEIPSATLVEDEKVVSVPDRNATVTTSTSQSAASSLKESTTTAAISPILVKQLRDETGAGMMDCKKALSETGGDLVKAQEFLRKKGLASADKKASRATAEGRIGAYIHDSRIGVLIEVNCETDFVSRGDIFKELVDDLAMQVAACPQVQYLVTDDVPKETLEKEREIEMQKEDLLSKPEQIRSRIVDGRIRKRLEELTLLEQPYIKNDKLVVKDWVKQTIATIGENIKVKRFVRFNLGEGLEKKNQDFAAEVAAQTAAKAVVLPAPGKEQPPVVETVDEQPKATVSAALVKQLREETGAGMMDCKKALSETGGDLGKAQEYLRKKGLSTADKKSSRLAAEGRIGSYIHDSRIGVLIEVNCETDFVGRGEKFKELVDDLAMQVAACPQVQYVSIEDIPESIVMKEKELEMQREDLQTKPENIRERIVEGRISKRFGELALLEQPFIKNDSILVKDLVKQTVAALGENIKVRRFMRFTLGDTNETTETENEA</sequence>
<protein>
    <submittedName>
        <fullName evidence="1">Uncharacterized protein</fullName>
    </submittedName>
</protein>
<name>A0ACB7YGR9_9ERIC</name>
<keyword evidence="2" id="KW-1185">Reference proteome</keyword>
<proteinExistence type="predicted"/>
<evidence type="ECO:0000313" key="2">
    <source>
        <dbReference type="Proteomes" id="UP000828048"/>
    </source>
</evidence>
<reference evidence="1 2" key="1">
    <citation type="journal article" date="2021" name="Hortic Res">
        <title>High-quality reference genome and annotation aids understanding of berry development for evergreen blueberry (Vaccinium darrowii).</title>
        <authorList>
            <person name="Yu J."/>
            <person name="Hulse-Kemp A.M."/>
            <person name="Babiker E."/>
            <person name="Staton M."/>
        </authorList>
    </citation>
    <scope>NUCLEOTIDE SEQUENCE [LARGE SCALE GENOMIC DNA]</scope>
    <source>
        <strain evidence="2">cv. NJ 8807/NJ 8810</strain>
        <tissue evidence="1">Young leaf</tissue>
    </source>
</reference>
<accession>A0ACB7YGR9</accession>
<organism evidence="1 2">
    <name type="scientific">Vaccinium darrowii</name>
    <dbReference type="NCBI Taxonomy" id="229202"/>
    <lineage>
        <taxon>Eukaryota</taxon>
        <taxon>Viridiplantae</taxon>
        <taxon>Streptophyta</taxon>
        <taxon>Embryophyta</taxon>
        <taxon>Tracheophyta</taxon>
        <taxon>Spermatophyta</taxon>
        <taxon>Magnoliopsida</taxon>
        <taxon>eudicotyledons</taxon>
        <taxon>Gunneridae</taxon>
        <taxon>Pentapetalae</taxon>
        <taxon>asterids</taxon>
        <taxon>Ericales</taxon>
        <taxon>Ericaceae</taxon>
        <taxon>Vaccinioideae</taxon>
        <taxon>Vaccinieae</taxon>
        <taxon>Vaccinium</taxon>
    </lineage>
</organism>
<gene>
    <name evidence="1" type="ORF">Vadar_030049</name>
</gene>
<dbReference type="EMBL" id="CM037158">
    <property type="protein sequence ID" value="KAH7852847.1"/>
    <property type="molecule type" value="Genomic_DNA"/>
</dbReference>
<evidence type="ECO:0000313" key="1">
    <source>
        <dbReference type="EMBL" id="KAH7852847.1"/>
    </source>
</evidence>
<dbReference type="Proteomes" id="UP000828048">
    <property type="component" value="Chromosome 8"/>
</dbReference>